<dbReference type="GO" id="GO:0005886">
    <property type="term" value="C:plasma membrane"/>
    <property type="evidence" value="ECO:0007669"/>
    <property type="project" value="UniProtKB-UniRule"/>
</dbReference>
<dbReference type="UniPathway" id="UPA00556"/>
<dbReference type="Proteomes" id="UP000515847">
    <property type="component" value="Chromosome"/>
</dbReference>
<dbReference type="RefSeq" id="WP_051965458.1">
    <property type="nucleotide sequence ID" value="NZ_CP045798.1"/>
</dbReference>
<dbReference type="GO" id="GO:0070395">
    <property type="term" value="P:lipoteichoic acid biosynthetic process"/>
    <property type="evidence" value="ECO:0007669"/>
    <property type="project" value="UniProtKB-UniRule"/>
</dbReference>
<organism evidence="2 3">
    <name type="scientific">Thermanaerosceptrum fracticalcis</name>
    <dbReference type="NCBI Taxonomy" id="1712410"/>
    <lineage>
        <taxon>Bacteria</taxon>
        <taxon>Bacillati</taxon>
        <taxon>Bacillota</taxon>
        <taxon>Clostridia</taxon>
        <taxon>Eubacteriales</taxon>
        <taxon>Peptococcaceae</taxon>
        <taxon>Thermanaerosceptrum</taxon>
    </lineage>
</organism>
<dbReference type="InterPro" id="IPR023896">
    <property type="entry name" value="LTA_DltD"/>
</dbReference>
<dbReference type="NCBIfam" id="TIGR04092">
    <property type="entry name" value="LTA_DltD"/>
    <property type="match status" value="1"/>
</dbReference>
<sequence length="395" mass="45376">MKPRFGPLFLALSLFVIFLIGLSLAIPAFLEKASVEKVAPVLYPPVKMKGLVLQKKALASEEFLPVYGSSELTIFDHYHPSSIFAHKPSGFQPFLVGRGGSQSIIHFLNFAALGRSLEGKKLVFILSPQWFEREGIPESYFRGNFSPLYAYRFVLDEELEDEIRKAGAQRLLEFAEARKSLVLGTLLKEAAEPGYLHPVLKQLVKSLAYLKLFILEKTDEFRSAYLLLSRGEEREGPRTVTGSFWPELLKKAEAEGAQACSNNDFGINDDYFRRHFQGKLESLKGYAQSVTYAESVEFADFTLVLKLLKERKADPLFVMVPVNGYWYDYIGFPKEDRQLHYEKTRELIRSYGFKIADFSRHEYDKFFLRDDMHLGWKGWVYVNEVLDKHHHGSLE</sequence>
<evidence type="ECO:0000256" key="1">
    <source>
        <dbReference type="PIRNR" id="PIRNR021438"/>
    </source>
</evidence>
<dbReference type="OrthoDB" id="9808272at2"/>
<dbReference type="SUPFAM" id="SSF52266">
    <property type="entry name" value="SGNH hydrolase"/>
    <property type="match status" value="1"/>
</dbReference>
<protein>
    <recommendedName>
        <fullName evidence="1">Protein DltD</fullName>
    </recommendedName>
</protein>
<dbReference type="EMBL" id="CP045798">
    <property type="protein sequence ID" value="QNB47984.1"/>
    <property type="molecule type" value="Genomic_DNA"/>
</dbReference>
<keyword evidence="1" id="KW-0472">Membrane</keyword>
<keyword evidence="1" id="KW-1003">Cell membrane</keyword>
<dbReference type="AlphaFoldDB" id="A0A7G6E7D0"/>
<dbReference type="PIRSF" id="PIRSF021438">
    <property type="entry name" value="DltD"/>
    <property type="match status" value="1"/>
</dbReference>
<evidence type="ECO:0000313" key="3">
    <source>
        <dbReference type="Proteomes" id="UP000515847"/>
    </source>
</evidence>
<dbReference type="InterPro" id="IPR006998">
    <property type="entry name" value="DltD"/>
</dbReference>
<dbReference type="KEGG" id="tfr:BR63_17990"/>
<dbReference type="Pfam" id="PF04914">
    <property type="entry name" value="DltD"/>
    <property type="match status" value="1"/>
</dbReference>
<dbReference type="PANTHER" id="PTHR40039:SF1">
    <property type="entry name" value="PROTEIN DLTD"/>
    <property type="match status" value="1"/>
</dbReference>
<gene>
    <name evidence="2" type="primary">dltD</name>
    <name evidence="2" type="ORF">BR63_17990</name>
</gene>
<evidence type="ECO:0000313" key="2">
    <source>
        <dbReference type="EMBL" id="QNB47984.1"/>
    </source>
</evidence>
<dbReference type="PANTHER" id="PTHR40039">
    <property type="entry name" value="PROTEIN DLTD"/>
    <property type="match status" value="1"/>
</dbReference>
<proteinExistence type="inferred from homology"/>
<comment type="similarity">
    <text evidence="1">Belongs to the DltD family.</text>
</comment>
<accession>A0A7G6E7D0</accession>
<reference evidence="2 3" key="1">
    <citation type="journal article" date="2019" name="Front. Microbiol.">
        <title>Thermoanaerosceptrum fracticalcis gen. nov. sp. nov., a Novel Fumarate-Fermenting Microorganism From a Deep Fractured Carbonate Aquifer of the US Great Basin.</title>
        <authorList>
            <person name="Hamilton-Brehm S.D."/>
            <person name="Stewart L.E."/>
            <person name="Zavarin M."/>
            <person name="Caldwell M."/>
            <person name="Lawson P.A."/>
            <person name="Onstott T.C."/>
            <person name="Grzymski J."/>
            <person name="Neveux I."/>
            <person name="Lollar B.S."/>
            <person name="Russell C.E."/>
            <person name="Moser D.P."/>
        </authorList>
    </citation>
    <scope>NUCLEOTIDE SEQUENCE [LARGE SCALE GENOMIC DNA]</scope>
    <source>
        <strain evidence="2 3">DRI-13</strain>
    </source>
</reference>
<comment type="pathway">
    <text evidence="1">Cell wall biogenesis; lipoteichoic acid biosynthesis.</text>
</comment>
<keyword evidence="3" id="KW-1185">Reference proteome</keyword>
<name>A0A7G6E7D0_THEFR</name>